<dbReference type="EC" id="2.5.1.75" evidence="10"/>
<dbReference type="EMBL" id="LAJY01000399">
    <property type="protein sequence ID" value="KJV08972.1"/>
    <property type="molecule type" value="Genomic_DNA"/>
</dbReference>
<keyword evidence="6 10" id="KW-0547">Nucleotide-binding</keyword>
<feature type="region of interest" description="Interaction with substrate tRNA" evidence="10">
    <location>
        <begin position="160"/>
        <end position="164"/>
    </location>
</feature>
<feature type="site" description="Interaction with substrate tRNA" evidence="10">
    <location>
        <position position="102"/>
    </location>
</feature>
<dbReference type="InterPro" id="IPR027417">
    <property type="entry name" value="P-loop_NTPase"/>
</dbReference>
<reference evidence="14 15" key="1">
    <citation type="submission" date="2015-03" db="EMBL/GenBank/DDBJ databases">
        <title>Draft genome sequence of Elstera litoralis.</title>
        <authorList>
            <person name="Rahalkar M.C."/>
            <person name="Dhakephalkar P.K."/>
            <person name="Pore S.D."/>
            <person name="Arora P."/>
            <person name="Kapse N.G."/>
            <person name="Pandit P.S."/>
        </authorList>
    </citation>
    <scope>NUCLEOTIDE SEQUENCE [LARGE SCALE GENOMIC DNA]</scope>
    <source>
        <strain evidence="14 15">Dia-1</strain>
    </source>
</reference>
<feature type="site" description="Interaction with substrate tRNA" evidence="10">
    <location>
        <position position="124"/>
    </location>
</feature>
<feature type="region of interest" description="Interaction with substrate tRNA" evidence="10">
    <location>
        <begin position="38"/>
        <end position="41"/>
    </location>
</feature>
<dbReference type="RefSeq" id="WP_045776470.1">
    <property type="nucleotide sequence ID" value="NZ_LAJY01000399.1"/>
</dbReference>
<dbReference type="HAMAP" id="MF_00185">
    <property type="entry name" value="IPP_trans"/>
    <property type="match status" value="1"/>
</dbReference>
<evidence type="ECO:0000256" key="4">
    <source>
        <dbReference type="ARBA" id="ARBA00022679"/>
    </source>
</evidence>
<dbReference type="Pfam" id="PF01715">
    <property type="entry name" value="IPPT"/>
    <property type="match status" value="1"/>
</dbReference>
<comment type="cofactor">
    <cofactor evidence="1 10">
        <name>Mg(2+)</name>
        <dbReference type="ChEBI" id="CHEBI:18420"/>
    </cofactor>
</comment>
<evidence type="ECO:0000313" key="14">
    <source>
        <dbReference type="EMBL" id="KJV08972.1"/>
    </source>
</evidence>
<keyword evidence="15" id="KW-1185">Reference proteome</keyword>
<comment type="similarity">
    <text evidence="3 10 13">Belongs to the IPP transferase family.</text>
</comment>
<evidence type="ECO:0000256" key="9">
    <source>
        <dbReference type="ARBA" id="ARBA00049563"/>
    </source>
</evidence>
<evidence type="ECO:0000313" key="15">
    <source>
        <dbReference type="Proteomes" id="UP000033774"/>
    </source>
</evidence>
<dbReference type="PATRIC" id="fig|552518.3.peg.2632"/>
<dbReference type="AlphaFoldDB" id="A0A0F3IQS1"/>
<evidence type="ECO:0000256" key="7">
    <source>
        <dbReference type="ARBA" id="ARBA00022840"/>
    </source>
</evidence>
<dbReference type="GO" id="GO:0052381">
    <property type="term" value="F:tRNA dimethylallyltransferase activity"/>
    <property type="evidence" value="ECO:0007669"/>
    <property type="project" value="UniProtKB-UniRule"/>
</dbReference>
<dbReference type="Gene3D" id="1.10.20.140">
    <property type="match status" value="1"/>
</dbReference>
<comment type="caution">
    <text evidence="10">Lacks conserved residue(s) required for the propagation of feature annotation.</text>
</comment>
<protein>
    <recommendedName>
        <fullName evidence="10">tRNA dimethylallyltransferase</fullName>
        <ecNumber evidence="10">2.5.1.75</ecNumber>
    </recommendedName>
    <alternativeName>
        <fullName evidence="10">Dimethylallyl diphosphate:tRNA dimethylallyltransferase</fullName>
        <shortName evidence="10">DMAPP:tRNA dimethylallyltransferase</shortName>
        <shortName evidence="10">DMATase</shortName>
    </alternativeName>
    <alternativeName>
        <fullName evidence="10">Isopentenyl-diphosphate:tRNA isopentenyltransferase</fullName>
        <shortName evidence="10">IPP transferase</shortName>
        <shortName evidence="10">IPPT</shortName>
        <shortName evidence="10">IPTase</shortName>
    </alternativeName>
</protein>
<evidence type="ECO:0000256" key="12">
    <source>
        <dbReference type="RuleBase" id="RU003784"/>
    </source>
</evidence>
<keyword evidence="8 10" id="KW-0460">Magnesium</keyword>
<keyword evidence="5 10" id="KW-0819">tRNA processing</keyword>
<gene>
    <name evidence="10" type="primary">miaA</name>
    <name evidence="14" type="ORF">VZ95_14380</name>
</gene>
<proteinExistence type="inferred from homology"/>
<keyword evidence="7 10" id="KW-0067">ATP-binding</keyword>
<dbReference type="PANTHER" id="PTHR11088:SF60">
    <property type="entry name" value="TRNA DIMETHYLALLYLTRANSFERASE"/>
    <property type="match status" value="1"/>
</dbReference>
<organism evidence="14 15">
    <name type="scientific">Elstera litoralis</name>
    <dbReference type="NCBI Taxonomy" id="552518"/>
    <lineage>
        <taxon>Bacteria</taxon>
        <taxon>Pseudomonadati</taxon>
        <taxon>Pseudomonadota</taxon>
        <taxon>Alphaproteobacteria</taxon>
        <taxon>Rhodospirillales</taxon>
        <taxon>Rhodospirillaceae</taxon>
        <taxon>Elstera</taxon>
    </lineage>
</organism>
<evidence type="ECO:0000256" key="13">
    <source>
        <dbReference type="RuleBase" id="RU003785"/>
    </source>
</evidence>
<feature type="binding site" evidence="10">
    <location>
        <begin position="15"/>
        <end position="20"/>
    </location>
    <ligand>
        <name>substrate</name>
    </ligand>
</feature>
<evidence type="ECO:0000256" key="10">
    <source>
        <dbReference type="HAMAP-Rule" id="MF_00185"/>
    </source>
</evidence>
<dbReference type="InterPro" id="IPR018022">
    <property type="entry name" value="IPT"/>
</dbReference>
<dbReference type="GO" id="GO:0005524">
    <property type="term" value="F:ATP binding"/>
    <property type="evidence" value="ECO:0007669"/>
    <property type="project" value="UniProtKB-UniRule"/>
</dbReference>
<sequence length="315" mass="34063">MNKSTRQRLILAGPTASGKSALALAVAEQTGAVIINADSMQLYRELRLITARPSQAEEAQAPHALYGYLSTADAATAESWRQDVVTLLDGLGDAPALLVGGTGLYIKALMEGFADLPQVPPEVRDAVGELHAAEGALPFHARLAAVDPASAERLRPSDSQRVKRAYEVWAATGKPFSSFLHAPRSGPPAGYSFVPVVLAPDRAWLYERINQRFSQMVETGALDEIAAFADRLPQLPKEAPLRKAVGVPELLSYHQGEIGLPEAITLAQAASRQYAKRQTTWFKHQLSGALTVDPQQYNRAMQEILSIMTQTNLTG</sequence>
<evidence type="ECO:0000256" key="8">
    <source>
        <dbReference type="ARBA" id="ARBA00022842"/>
    </source>
</evidence>
<dbReference type="GO" id="GO:0006400">
    <property type="term" value="P:tRNA modification"/>
    <property type="evidence" value="ECO:0007669"/>
    <property type="project" value="TreeGrafter"/>
</dbReference>
<evidence type="ECO:0000256" key="3">
    <source>
        <dbReference type="ARBA" id="ARBA00005842"/>
    </source>
</evidence>
<keyword evidence="4 10" id="KW-0808">Transferase</keyword>
<dbReference type="PANTHER" id="PTHR11088">
    <property type="entry name" value="TRNA DIMETHYLALLYLTRANSFERASE"/>
    <property type="match status" value="1"/>
</dbReference>
<accession>A0A0F3IQS1</accession>
<feature type="binding site" evidence="10">
    <location>
        <begin position="13"/>
        <end position="20"/>
    </location>
    <ligand>
        <name>ATP</name>
        <dbReference type="ChEBI" id="CHEBI:30616"/>
    </ligand>
</feature>
<comment type="subunit">
    <text evidence="10">Monomer.</text>
</comment>
<dbReference type="Gene3D" id="3.40.50.300">
    <property type="entry name" value="P-loop containing nucleotide triphosphate hydrolases"/>
    <property type="match status" value="1"/>
</dbReference>
<evidence type="ECO:0000256" key="11">
    <source>
        <dbReference type="RuleBase" id="RU003783"/>
    </source>
</evidence>
<evidence type="ECO:0000256" key="6">
    <source>
        <dbReference type="ARBA" id="ARBA00022741"/>
    </source>
</evidence>
<name>A0A0F3IQS1_9PROT</name>
<dbReference type="OrthoDB" id="9776390at2"/>
<evidence type="ECO:0000256" key="2">
    <source>
        <dbReference type="ARBA" id="ARBA00003213"/>
    </source>
</evidence>
<evidence type="ECO:0000256" key="5">
    <source>
        <dbReference type="ARBA" id="ARBA00022694"/>
    </source>
</evidence>
<dbReference type="InterPro" id="IPR039657">
    <property type="entry name" value="Dimethylallyltransferase"/>
</dbReference>
<comment type="catalytic activity">
    <reaction evidence="9 10 11">
        <text>adenosine(37) in tRNA + dimethylallyl diphosphate = N(6)-dimethylallyladenosine(37) in tRNA + diphosphate</text>
        <dbReference type="Rhea" id="RHEA:26482"/>
        <dbReference type="Rhea" id="RHEA-COMP:10162"/>
        <dbReference type="Rhea" id="RHEA-COMP:10375"/>
        <dbReference type="ChEBI" id="CHEBI:33019"/>
        <dbReference type="ChEBI" id="CHEBI:57623"/>
        <dbReference type="ChEBI" id="CHEBI:74411"/>
        <dbReference type="ChEBI" id="CHEBI:74415"/>
        <dbReference type="EC" id="2.5.1.75"/>
    </reaction>
</comment>
<comment type="caution">
    <text evidence="14">The sequence shown here is derived from an EMBL/GenBank/DDBJ whole genome shotgun (WGS) entry which is preliminary data.</text>
</comment>
<comment type="function">
    <text evidence="2 10 12">Catalyzes the transfer of a dimethylallyl group onto the adenine at position 37 in tRNAs that read codons beginning with uridine, leading to the formation of N6-(dimethylallyl)adenosine (i(6)A).</text>
</comment>
<dbReference type="Proteomes" id="UP000033774">
    <property type="component" value="Unassembled WGS sequence"/>
</dbReference>
<evidence type="ECO:0000256" key="1">
    <source>
        <dbReference type="ARBA" id="ARBA00001946"/>
    </source>
</evidence>
<dbReference type="SUPFAM" id="SSF52540">
    <property type="entry name" value="P-loop containing nucleoside triphosphate hydrolases"/>
    <property type="match status" value="2"/>
</dbReference>
<dbReference type="NCBIfam" id="TIGR00174">
    <property type="entry name" value="miaA"/>
    <property type="match status" value="1"/>
</dbReference>